<accession>A0ABN2BTY0</accession>
<dbReference type="InterPro" id="IPR013328">
    <property type="entry name" value="6PGD_dom2"/>
</dbReference>
<dbReference type="InterPro" id="IPR051265">
    <property type="entry name" value="HIBADH-related_NP60_sf"/>
</dbReference>
<evidence type="ECO:0000256" key="3">
    <source>
        <dbReference type="ARBA" id="ARBA00023027"/>
    </source>
</evidence>
<dbReference type="PANTHER" id="PTHR43580">
    <property type="entry name" value="OXIDOREDUCTASE GLYR1-RELATED"/>
    <property type="match status" value="1"/>
</dbReference>
<dbReference type="Gene3D" id="3.40.50.720">
    <property type="entry name" value="NAD(P)-binding Rossmann-like Domain"/>
    <property type="match status" value="1"/>
</dbReference>
<organism evidence="6 7">
    <name type="scientific">Nocardioides humi</name>
    <dbReference type="NCBI Taxonomy" id="449461"/>
    <lineage>
        <taxon>Bacteria</taxon>
        <taxon>Bacillati</taxon>
        <taxon>Actinomycetota</taxon>
        <taxon>Actinomycetes</taxon>
        <taxon>Propionibacteriales</taxon>
        <taxon>Nocardioidaceae</taxon>
        <taxon>Nocardioides</taxon>
    </lineage>
</organism>
<evidence type="ECO:0000313" key="7">
    <source>
        <dbReference type="Proteomes" id="UP001500842"/>
    </source>
</evidence>
<comment type="similarity">
    <text evidence="1">Belongs to the HIBADH-related family.</text>
</comment>
<dbReference type="PIRSF" id="PIRSF000103">
    <property type="entry name" value="HIBADH"/>
    <property type="match status" value="1"/>
</dbReference>
<dbReference type="Proteomes" id="UP001500842">
    <property type="component" value="Unassembled WGS sequence"/>
</dbReference>
<dbReference type="Gene3D" id="1.10.1040.10">
    <property type="entry name" value="N-(1-d-carboxylethyl)-l-norvaline Dehydrogenase, domain 2"/>
    <property type="match status" value="1"/>
</dbReference>
<feature type="domain" description="6-phosphogluconate dehydrogenase NADP-binding" evidence="4">
    <location>
        <begin position="4"/>
        <end position="153"/>
    </location>
</feature>
<dbReference type="EMBL" id="BAAAOR010000041">
    <property type="protein sequence ID" value="GAA1545876.1"/>
    <property type="molecule type" value="Genomic_DNA"/>
</dbReference>
<keyword evidence="3" id="KW-0520">NAD</keyword>
<dbReference type="PANTHER" id="PTHR43580:SF2">
    <property type="entry name" value="CYTOKINE-LIKE NUCLEAR FACTOR N-PAC"/>
    <property type="match status" value="1"/>
</dbReference>
<feature type="domain" description="3-hydroxyisobutyrate dehydrogenase-like NAD-binding" evidence="5">
    <location>
        <begin position="164"/>
        <end position="282"/>
    </location>
</feature>
<evidence type="ECO:0000256" key="2">
    <source>
        <dbReference type="ARBA" id="ARBA00023002"/>
    </source>
</evidence>
<dbReference type="InterPro" id="IPR006115">
    <property type="entry name" value="6PGDH_NADP-bd"/>
</dbReference>
<dbReference type="InterPro" id="IPR015815">
    <property type="entry name" value="HIBADH-related"/>
</dbReference>
<evidence type="ECO:0000256" key="1">
    <source>
        <dbReference type="ARBA" id="ARBA00009080"/>
    </source>
</evidence>
<evidence type="ECO:0000259" key="5">
    <source>
        <dbReference type="Pfam" id="PF14833"/>
    </source>
</evidence>
<evidence type="ECO:0000313" key="6">
    <source>
        <dbReference type="EMBL" id="GAA1545876.1"/>
    </source>
</evidence>
<dbReference type="InterPro" id="IPR008927">
    <property type="entry name" value="6-PGluconate_DH-like_C_sf"/>
</dbReference>
<keyword evidence="2" id="KW-0560">Oxidoreductase</keyword>
<gene>
    <name evidence="6" type="ORF">GCM10009788_55290</name>
</gene>
<comment type="caution">
    <text evidence="6">The sequence shown here is derived from an EMBL/GenBank/DDBJ whole genome shotgun (WGS) entry which is preliminary data.</text>
</comment>
<proteinExistence type="inferred from homology"/>
<dbReference type="InterPro" id="IPR029154">
    <property type="entry name" value="HIBADH-like_NADP-bd"/>
</dbReference>
<dbReference type="RefSeq" id="WP_344114057.1">
    <property type="nucleotide sequence ID" value="NZ_BAAAOR010000041.1"/>
</dbReference>
<reference evidence="6 7" key="1">
    <citation type="journal article" date="2019" name="Int. J. Syst. Evol. Microbiol.">
        <title>The Global Catalogue of Microorganisms (GCM) 10K type strain sequencing project: providing services to taxonomists for standard genome sequencing and annotation.</title>
        <authorList>
            <consortium name="The Broad Institute Genomics Platform"/>
            <consortium name="The Broad Institute Genome Sequencing Center for Infectious Disease"/>
            <person name="Wu L."/>
            <person name="Ma J."/>
        </authorList>
    </citation>
    <scope>NUCLEOTIDE SEQUENCE [LARGE SCALE GENOMIC DNA]</scope>
    <source>
        <strain evidence="6 7">JCM 14942</strain>
    </source>
</reference>
<dbReference type="SUPFAM" id="SSF48179">
    <property type="entry name" value="6-phosphogluconate dehydrogenase C-terminal domain-like"/>
    <property type="match status" value="1"/>
</dbReference>
<evidence type="ECO:0000259" key="4">
    <source>
        <dbReference type="Pfam" id="PF03446"/>
    </source>
</evidence>
<keyword evidence="7" id="KW-1185">Reference proteome</keyword>
<dbReference type="InterPro" id="IPR036291">
    <property type="entry name" value="NAD(P)-bd_dom_sf"/>
</dbReference>
<dbReference type="SUPFAM" id="SSF51735">
    <property type="entry name" value="NAD(P)-binding Rossmann-fold domains"/>
    <property type="match status" value="1"/>
</dbReference>
<protein>
    <submittedName>
        <fullName evidence="6">NAD(P)-dependent oxidoreductase</fullName>
    </submittedName>
</protein>
<dbReference type="Pfam" id="PF03446">
    <property type="entry name" value="NAD_binding_2"/>
    <property type="match status" value="1"/>
</dbReference>
<sequence>MTAIGFLGLGSMGSAIASNLLRQGIDVVVWNRSPERVAPLVALGARAADSAEEALRQPVSISMLANDDAVDQVLTPDALTAAAGCIHLCTASISPRASDRLEQICRERGVSYVAAPVLGRPEVAARGDLNVVAAGPADVIDQVQPVLDVVGCRTWRVGEVPRTANVVKVAVNYNIIHALHALGESVSLVERHGGSAAEFTELLSSTMFGGVVHQVYGRIIAERSYWPAGFTLELGLKDLELAAVTAEEAGVELPSVDVLRSVFADALRDVVPPGADWSAIAEVTRTPPEGP</sequence>
<dbReference type="Pfam" id="PF14833">
    <property type="entry name" value="NAD_binding_11"/>
    <property type="match status" value="1"/>
</dbReference>
<name>A0ABN2BTY0_9ACTN</name>